<dbReference type="Gene3D" id="3.10.20.860">
    <property type="match status" value="1"/>
</dbReference>
<sequence>MNDGPAPAPLSGCTSCGGGTLRRDRVKTALWRGEDLVVIEDIPALVCIRCGERYFEDETAMALDMMQAGQGAQGRPRRSLSVPVYGFTAPEGGSGS</sequence>
<evidence type="ECO:0000313" key="2">
    <source>
        <dbReference type="EMBL" id="MRU14765.1"/>
    </source>
</evidence>
<dbReference type="Proteomes" id="UP000564704">
    <property type="component" value="Unassembled WGS sequence"/>
</dbReference>
<dbReference type="CDD" id="cd12870">
    <property type="entry name" value="MqsA"/>
    <property type="match status" value="1"/>
</dbReference>
<evidence type="ECO:0000256" key="1">
    <source>
        <dbReference type="SAM" id="MobiDB-lite"/>
    </source>
</evidence>
<keyword evidence="3" id="KW-1185">Reference proteome</keyword>
<dbReference type="NCBIfam" id="TIGR03831">
    <property type="entry name" value="YgiT_finger"/>
    <property type="match status" value="1"/>
</dbReference>
<organism evidence="2 3">
    <name type="scientific">Roseovarius bejariae</name>
    <dbReference type="NCBI Taxonomy" id="2576383"/>
    <lineage>
        <taxon>Bacteria</taxon>
        <taxon>Pseudomonadati</taxon>
        <taxon>Pseudomonadota</taxon>
        <taxon>Alphaproteobacteria</taxon>
        <taxon>Rhodobacterales</taxon>
        <taxon>Roseobacteraceae</taxon>
        <taxon>Roseovarius</taxon>
    </lineage>
</organism>
<gene>
    <name evidence="2" type="ORF">FDP25_04890</name>
</gene>
<dbReference type="OrthoDB" id="9812340at2"/>
<comment type="caution">
    <text evidence="2">The sequence shown here is derived from an EMBL/GenBank/DDBJ whole genome shotgun (WGS) entry which is preliminary data.</text>
</comment>
<protein>
    <submittedName>
        <fullName evidence="2">Type II toxin-antitoxin system MqsA family antitoxin</fullName>
    </submittedName>
</protein>
<name>A0A844CMR8_9RHOB</name>
<reference evidence="2 3" key="1">
    <citation type="submission" date="2019-05" db="EMBL/GenBank/DDBJ databases">
        <title>Roseovarius bejariae sp. nov., a moderately halophylic bacterium isolated from a saline soil in Rambla Salada (Murcia).</title>
        <authorList>
            <person name="Castro D.J."/>
            <person name="Gomez-Altuve A."/>
            <person name="Reina J.C."/>
            <person name="Rodriguez M."/>
            <person name="Sampedro I."/>
            <person name="Llamas I."/>
            <person name="Martinez-Checa F."/>
        </authorList>
    </citation>
    <scope>NUCLEOTIDE SEQUENCE [LARGE SCALE GENOMIC DNA]</scope>
    <source>
        <strain evidence="2 3">A21</strain>
    </source>
</reference>
<proteinExistence type="predicted"/>
<feature type="region of interest" description="Disordered" evidence="1">
    <location>
        <begin position="70"/>
        <end position="96"/>
    </location>
</feature>
<dbReference type="EMBL" id="SZWE01000001">
    <property type="protein sequence ID" value="MRU14765.1"/>
    <property type="molecule type" value="Genomic_DNA"/>
</dbReference>
<dbReference type="InterPro" id="IPR022453">
    <property type="entry name" value="Znf_MqsA-type"/>
</dbReference>
<accession>A0A844CMR8</accession>
<dbReference type="AlphaFoldDB" id="A0A844CMR8"/>
<evidence type="ECO:0000313" key="3">
    <source>
        <dbReference type="Proteomes" id="UP000564704"/>
    </source>
</evidence>